<dbReference type="InterPro" id="IPR015421">
    <property type="entry name" value="PyrdxlP-dep_Trfase_major"/>
</dbReference>
<evidence type="ECO:0000313" key="4">
    <source>
        <dbReference type="Proteomes" id="UP000546126"/>
    </source>
</evidence>
<protein>
    <submittedName>
        <fullName evidence="3">Aminotransferase class V-fold PLP-dependent enzyme</fullName>
    </submittedName>
</protein>
<feature type="domain" description="Aminotransferase class V" evidence="2">
    <location>
        <begin position="76"/>
        <end position="412"/>
    </location>
</feature>
<dbReference type="InterPro" id="IPR015424">
    <property type="entry name" value="PyrdxlP-dep_Trfase"/>
</dbReference>
<dbReference type="InterPro" id="IPR000192">
    <property type="entry name" value="Aminotrans_V_dom"/>
</dbReference>
<reference evidence="3 4" key="1">
    <citation type="submission" date="2020-06" db="EMBL/GenBank/DDBJ databases">
        <authorList>
            <person name="Chanama M."/>
        </authorList>
    </citation>
    <scope>NUCLEOTIDE SEQUENCE [LARGE SCALE GENOMIC DNA]</scope>
    <source>
        <strain evidence="3 4">TBRC6557</strain>
    </source>
</reference>
<dbReference type="PANTHER" id="PTHR43092:SF2">
    <property type="entry name" value="HERCYNYLCYSTEINE SULFOXIDE LYASE"/>
    <property type="match status" value="1"/>
</dbReference>
<dbReference type="Pfam" id="PF00266">
    <property type="entry name" value="Aminotran_5"/>
    <property type="match status" value="1"/>
</dbReference>
<evidence type="ECO:0000259" key="2">
    <source>
        <dbReference type="Pfam" id="PF00266"/>
    </source>
</evidence>
<accession>A0A7Y6MFQ2</accession>
<proteinExistence type="predicted"/>
<sequence>MLGFSSSVRGRGHGSVILGPVNVHIIRDVGQDDLGGLVETTPIPGARELFSLDPEVIQLNHGSYGAVPVEVQERQAELRAEMERMPDRFFARLPARLAAARERVAAFLNSSGAAFVANATEGVAVALESVPLAAGDEILYTDHGYAAVERALRRRAGESGARLVRVALGDDPVTAVLGGVGARTRVAVLDHVSSAGARLLPVARLAGELAARDVVTVVDGAHASGMLPVDLDAVNADFWVGNLHKWAFAPRPAALLHVAPRWRGRVRPLVVSYGEGFPDAVEFQGTRDYTALLAAPYGLDLLERLGLERVRAHNTALAAYGQRVVAESLHEAGLCADAPGTREECSQTDVGHPGVPMRVVRLASGLGPTKAEADALCAEILDRLGCQIKIEPVGLLRLSAQIYNTPEDYDRLAAGLPAVLRSRRGLLRAI</sequence>
<dbReference type="InterPro" id="IPR015422">
    <property type="entry name" value="PyrdxlP-dep_Trfase_small"/>
</dbReference>
<dbReference type="GO" id="GO:0008483">
    <property type="term" value="F:transaminase activity"/>
    <property type="evidence" value="ECO:0007669"/>
    <property type="project" value="UniProtKB-KW"/>
</dbReference>
<keyword evidence="1" id="KW-0663">Pyridoxal phosphate</keyword>
<dbReference type="Gene3D" id="3.40.640.10">
    <property type="entry name" value="Type I PLP-dependent aspartate aminotransferase-like (Major domain)"/>
    <property type="match status" value="1"/>
</dbReference>
<organism evidence="3 4">
    <name type="scientific">Nonomuraea rhodomycinica</name>
    <dbReference type="NCBI Taxonomy" id="1712872"/>
    <lineage>
        <taxon>Bacteria</taxon>
        <taxon>Bacillati</taxon>
        <taxon>Actinomycetota</taxon>
        <taxon>Actinomycetes</taxon>
        <taxon>Streptosporangiales</taxon>
        <taxon>Streptosporangiaceae</taxon>
        <taxon>Nonomuraea</taxon>
    </lineage>
</organism>
<dbReference type="Gene3D" id="3.90.1150.10">
    <property type="entry name" value="Aspartate Aminotransferase, domain 1"/>
    <property type="match status" value="1"/>
</dbReference>
<evidence type="ECO:0000256" key="1">
    <source>
        <dbReference type="ARBA" id="ARBA00022898"/>
    </source>
</evidence>
<keyword evidence="3" id="KW-0808">Transferase</keyword>
<dbReference type="Proteomes" id="UP000546126">
    <property type="component" value="Unassembled WGS sequence"/>
</dbReference>
<gene>
    <name evidence="3" type="ORF">HT134_33655</name>
</gene>
<keyword evidence="3" id="KW-0032">Aminotransferase</keyword>
<dbReference type="SUPFAM" id="SSF53383">
    <property type="entry name" value="PLP-dependent transferases"/>
    <property type="match status" value="1"/>
</dbReference>
<comment type="caution">
    <text evidence="3">The sequence shown here is derived from an EMBL/GenBank/DDBJ whole genome shotgun (WGS) entry which is preliminary data.</text>
</comment>
<keyword evidence="4" id="KW-1185">Reference proteome</keyword>
<dbReference type="AlphaFoldDB" id="A0A7Y6MFQ2"/>
<dbReference type="PANTHER" id="PTHR43092">
    <property type="entry name" value="L-CYSTEINE DESULFHYDRASE"/>
    <property type="match status" value="1"/>
</dbReference>
<dbReference type="EMBL" id="JABWGO010000010">
    <property type="protein sequence ID" value="NUW45034.1"/>
    <property type="molecule type" value="Genomic_DNA"/>
</dbReference>
<name>A0A7Y6MFQ2_9ACTN</name>
<evidence type="ECO:0000313" key="3">
    <source>
        <dbReference type="EMBL" id="NUW45034.1"/>
    </source>
</evidence>